<reference evidence="2 3" key="1">
    <citation type="submission" date="2018-08" db="EMBL/GenBank/DDBJ databases">
        <title>Sequencing the genomes of 1000 actinobacteria strains.</title>
        <authorList>
            <person name="Klenk H.-P."/>
        </authorList>
    </citation>
    <scope>NUCLEOTIDE SEQUENCE [LARGE SCALE GENOMIC DNA]</scope>
    <source>
        <strain evidence="2 3">DSM 22891</strain>
    </source>
</reference>
<dbReference type="InterPro" id="IPR050855">
    <property type="entry name" value="NDM-1-like"/>
</dbReference>
<comment type="caution">
    <text evidence="2">The sequence shown here is derived from an EMBL/GenBank/DDBJ whole genome shotgun (WGS) entry which is preliminary data.</text>
</comment>
<accession>A0A3D9VGP9</accession>
<dbReference type="AlphaFoldDB" id="A0A3D9VGP9"/>
<dbReference type="PANTHER" id="PTHR42951:SF4">
    <property type="entry name" value="ACYL-COENZYME A THIOESTERASE MBLAC2"/>
    <property type="match status" value="1"/>
</dbReference>
<dbReference type="SUPFAM" id="SSF56281">
    <property type="entry name" value="Metallo-hydrolase/oxidoreductase"/>
    <property type="match status" value="1"/>
</dbReference>
<dbReference type="Gene3D" id="3.60.15.10">
    <property type="entry name" value="Ribonuclease Z/Hydroxyacylglutathione hydrolase-like"/>
    <property type="match status" value="1"/>
</dbReference>
<dbReference type="OrthoDB" id="2273115at2"/>
<dbReference type="Proteomes" id="UP000256485">
    <property type="component" value="Unassembled WGS sequence"/>
</dbReference>
<name>A0A3D9VGP9_THECX</name>
<dbReference type="PANTHER" id="PTHR42951">
    <property type="entry name" value="METALLO-BETA-LACTAMASE DOMAIN-CONTAINING"/>
    <property type="match status" value="1"/>
</dbReference>
<keyword evidence="3" id="KW-1185">Reference proteome</keyword>
<dbReference type="SMART" id="SM00849">
    <property type="entry name" value="Lactamase_B"/>
    <property type="match status" value="1"/>
</dbReference>
<dbReference type="EMBL" id="QTUC01000001">
    <property type="protein sequence ID" value="REF38325.1"/>
    <property type="molecule type" value="Genomic_DNA"/>
</dbReference>
<dbReference type="InterPro" id="IPR001279">
    <property type="entry name" value="Metallo-B-lactamas"/>
</dbReference>
<evidence type="ECO:0000313" key="2">
    <source>
        <dbReference type="EMBL" id="REF38325.1"/>
    </source>
</evidence>
<gene>
    <name evidence="2" type="ORF">DFJ64_3800</name>
</gene>
<evidence type="ECO:0000259" key="1">
    <source>
        <dbReference type="SMART" id="SM00849"/>
    </source>
</evidence>
<protein>
    <submittedName>
        <fullName evidence="2">Cyclase</fullName>
    </submittedName>
</protein>
<dbReference type="InterPro" id="IPR036866">
    <property type="entry name" value="RibonucZ/Hydroxyglut_hydro"/>
</dbReference>
<dbReference type="RefSeq" id="WP_115851640.1">
    <property type="nucleotide sequence ID" value="NZ_QTUC01000001.1"/>
</dbReference>
<organism evidence="2 3">
    <name type="scientific">Thermasporomyces composti</name>
    <dbReference type="NCBI Taxonomy" id="696763"/>
    <lineage>
        <taxon>Bacteria</taxon>
        <taxon>Bacillati</taxon>
        <taxon>Actinomycetota</taxon>
        <taxon>Actinomycetes</taxon>
        <taxon>Propionibacteriales</taxon>
        <taxon>Nocardioidaceae</taxon>
        <taxon>Thermasporomyces</taxon>
    </lineage>
</organism>
<proteinExistence type="predicted"/>
<sequence length="299" mass="32395">MPAPPAVRHLSSRVVAYLQAPGGWFLNNAGWVTGVKQTFLIDTCATEKRTRQLLEAVRADTDATNLDPVVITHAHGDHANGAGLLARAGSTVMATEAATREIMAGPHLYPEVFAYDGWGDVRPPATITTITERVSFDLGDGRALELVPVPTHAHTPGDLVVWLPEERVLFAGDLLFVGVTPLAVHGSIRGWLDALEWLAGFDAIHLVPGHGPVCTGDRKVIADVQAYLRWLLDVTADDCPDFDALHEQASDRWSAWLDPERHVVNLRVAHAEVHGQPFDLAEALQALLRVNGGPIVLDL</sequence>
<dbReference type="CDD" id="cd16282">
    <property type="entry name" value="metallo-hydrolase-like_MBL-fold"/>
    <property type="match status" value="1"/>
</dbReference>
<dbReference type="Pfam" id="PF00753">
    <property type="entry name" value="Lactamase_B"/>
    <property type="match status" value="1"/>
</dbReference>
<feature type="domain" description="Metallo-beta-lactamase" evidence="1">
    <location>
        <begin position="26"/>
        <end position="210"/>
    </location>
</feature>
<evidence type="ECO:0000313" key="3">
    <source>
        <dbReference type="Proteomes" id="UP000256485"/>
    </source>
</evidence>